<proteinExistence type="predicted"/>
<evidence type="ECO:0000313" key="3">
    <source>
        <dbReference type="EMBL" id="KAF2192649.1"/>
    </source>
</evidence>
<keyword evidence="1" id="KW-0539">Nucleus</keyword>
<reference evidence="3" key="1">
    <citation type="journal article" date="2020" name="Stud. Mycol.">
        <title>101 Dothideomycetes genomes: a test case for predicting lifestyles and emergence of pathogens.</title>
        <authorList>
            <person name="Haridas S."/>
            <person name="Albert R."/>
            <person name="Binder M."/>
            <person name="Bloem J."/>
            <person name="Labutti K."/>
            <person name="Salamov A."/>
            <person name="Andreopoulos B."/>
            <person name="Baker S."/>
            <person name="Barry K."/>
            <person name="Bills G."/>
            <person name="Bluhm B."/>
            <person name="Cannon C."/>
            <person name="Castanera R."/>
            <person name="Culley D."/>
            <person name="Daum C."/>
            <person name="Ezra D."/>
            <person name="Gonzalez J."/>
            <person name="Henrissat B."/>
            <person name="Kuo A."/>
            <person name="Liang C."/>
            <person name="Lipzen A."/>
            <person name="Lutzoni F."/>
            <person name="Magnuson J."/>
            <person name="Mondo S."/>
            <person name="Nolan M."/>
            <person name="Ohm R."/>
            <person name="Pangilinan J."/>
            <person name="Park H.-J."/>
            <person name="Ramirez L."/>
            <person name="Alfaro M."/>
            <person name="Sun H."/>
            <person name="Tritt A."/>
            <person name="Yoshinaga Y."/>
            <person name="Zwiers L.-H."/>
            <person name="Turgeon B."/>
            <person name="Goodwin S."/>
            <person name="Spatafora J."/>
            <person name="Crous P."/>
            <person name="Grigoriev I."/>
        </authorList>
    </citation>
    <scope>NUCLEOTIDE SEQUENCE</scope>
    <source>
        <strain evidence="3">CBS 207.26</strain>
    </source>
</reference>
<organism evidence="3 4">
    <name type="scientific">Zopfia rhizophila CBS 207.26</name>
    <dbReference type="NCBI Taxonomy" id="1314779"/>
    <lineage>
        <taxon>Eukaryota</taxon>
        <taxon>Fungi</taxon>
        <taxon>Dikarya</taxon>
        <taxon>Ascomycota</taxon>
        <taxon>Pezizomycotina</taxon>
        <taxon>Dothideomycetes</taxon>
        <taxon>Dothideomycetes incertae sedis</taxon>
        <taxon>Zopfiaceae</taxon>
        <taxon>Zopfia</taxon>
    </lineage>
</organism>
<evidence type="ECO:0000259" key="2">
    <source>
        <dbReference type="PROSITE" id="PS50048"/>
    </source>
</evidence>
<sequence length="53" mass="6148">MVYCGKLSKNCNPCHLKHTKCNRAMPSCSQCRHVGRVCAYRDEQDLLFRDETT</sequence>
<dbReference type="AlphaFoldDB" id="A0A6A6EPF4"/>
<dbReference type="PROSITE" id="PS50048">
    <property type="entry name" value="ZN2_CY6_FUNGAL_2"/>
    <property type="match status" value="1"/>
</dbReference>
<dbReference type="InterPro" id="IPR053175">
    <property type="entry name" value="DHMBA_Reg_Transcription_Factor"/>
</dbReference>
<dbReference type="SUPFAM" id="SSF57701">
    <property type="entry name" value="Zn2/Cys6 DNA-binding domain"/>
    <property type="match status" value="1"/>
</dbReference>
<dbReference type="EMBL" id="ML994615">
    <property type="protein sequence ID" value="KAF2192649.1"/>
    <property type="molecule type" value="Genomic_DNA"/>
</dbReference>
<protein>
    <recommendedName>
        <fullName evidence="2">Zn(2)-C6 fungal-type domain-containing protein</fullName>
    </recommendedName>
</protein>
<evidence type="ECO:0000256" key="1">
    <source>
        <dbReference type="ARBA" id="ARBA00023242"/>
    </source>
</evidence>
<dbReference type="PANTHER" id="PTHR38791">
    <property type="entry name" value="ZN(II)2CYS6 TRANSCRIPTION FACTOR (EUROFUNG)-RELATED-RELATED"/>
    <property type="match status" value="1"/>
</dbReference>
<dbReference type="Pfam" id="PF00172">
    <property type="entry name" value="Zn_clus"/>
    <property type="match status" value="1"/>
</dbReference>
<gene>
    <name evidence="3" type="ORF">K469DRAFT_717222</name>
</gene>
<keyword evidence="4" id="KW-1185">Reference proteome</keyword>
<dbReference type="Proteomes" id="UP000800200">
    <property type="component" value="Unassembled WGS sequence"/>
</dbReference>
<dbReference type="GO" id="GO:0008270">
    <property type="term" value="F:zinc ion binding"/>
    <property type="evidence" value="ECO:0007669"/>
    <property type="project" value="InterPro"/>
</dbReference>
<dbReference type="InterPro" id="IPR001138">
    <property type="entry name" value="Zn2Cys6_DnaBD"/>
</dbReference>
<dbReference type="Gene3D" id="4.10.240.10">
    <property type="entry name" value="Zn(2)-C6 fungal-type DNA-binding domain"/>
    <property type="match status" value="1"/>
</dbReference>
<name>A0A6A6EPF4_9PEZI</name>
<feature type="domain" description="Zn(2)-C6 fungal-type" evidence="2">
    <location>
        <begin position="10"/>
        <end position="40"/>
    </location>
</feature>
<dbReference type="InterPro" id="IPR036864">
    <property type="entry name" value="Zn2-C6_fun-type_DNA-bd_sf"/>
</dbReference>
<evidence type="ECO:0000313" key="4">
    <source>
        <dbReference type="Proteomes" id="UP000800200"/>
    </source>
</evidence>
<dbReference type="OrthoDB" id="3862662at2759"/>
<dbReference type="GO" id="GO:0000981">
    <property type="term" value="F:DNA-binding transcription factor activity, RNA polymerase II-specific"/>
    <property type="evidence" value="ECO:0007669"/>
    <property type="project" value="InterPro"/>
</dbReference>
<accession>A0A6A6EPF4</accession>